<evidence type="ECO:0000256" key="6">
    <source>
        <dbReference type="RuleBase" id="RU367044"/>
    </source>
</evidence>
<keyword evidence="4 6" id="KW-0964">Secreted</keyword>
<evidence type="ECO:0000256" key="4">
    <source>
        <dbReference type="ARBA" id="ARBA00022525"/>
    </source>
</evidence>
<dbReference type="PANTHER" id="PTHR31232">
    <property type="match status" value="1"/>
</dbReference>
<accession>A0A8T0KY67</accession>
<feature type="signal peptide" evidence="6">
    <location>
        <begin position="1"/>
        <end position="19"/>
    </location>
</feature>
<sequence length="125" mass="14777">MSVFTKIVILLCMLTSAWAKRTTVEITNSLEGKENLNIHCKSKDDDLGFHLLPINQSFQWSFGPHFLGKTLYFCSFQWGNSPLLYFDAYDEPRDIDICSNCHWYIKKDGPCRYEEPTYRKCYKWN</sequence>
<dbReference type="GO" id="GO:0005576">
    <property type="term" value="C:extracellular region"/>
    <property type="evidence" value="ECO:0007669"/>
    <property type="project" value="UniProtKB-SubCell"/>
</dbReference>
<comment type="caution">
    <text evidence="7">The sequence shown here is derived from an EMBL/GenBank/DDBJ whole genome shotgun (WGS) entry which is preliminary data.</text>
</comment>
<dbReference type="EMBL" id="JABFOF010000002">
    <property type="protein sequence ID" value="KAG2404321.1"/>
    <property type="molecule type" value="Genomic_DNA"/>
</dbReference>
<comment type="similarity">
    <text evidence="2 6">Belongs to the plant self-incompatibility (S1) protein family.</text>
</comment>
<keyword evidence="5 6" id="KW-0732">Signal</keyword>
<proteinExistence type="inferred from homology"/>
<evidence type="ECO:0000256" key="3">
    <source>
        <dbReference type="ARBA" id="ARBA00022471"/>
    </source>
</evidence>
<feature type="chain" id="PRO_5035964371" description="S-protein homolog" evidence="6">
    <location>
        <begin position="20"/>
        <end position="125"/>
    </location>
</feature>
<evidence type="ECO:0000313" key="7">
    <source>
        <dbReference type="EMBL" id="KAG2404321.1"/>
    </source>
</evidence>
<organism evidence="7 8">
    <name type="scientific">Phaseolus angularis</name>
    <name type="common">Azuki bean</name>
    <name type="synonym">Vigna angularis</name>
    <dbReference type="NCBI Taxonomy" id="3914"/>
    <lineage>
        <taxon>Eukaryota</taxon>
        <taxon>Viridiplantae</taxon>
        <taxon>Streptophyta</taxon>
        <taxon>Embryophyta</taxon>
        <taxon>Tracheophyta</taxon>
        <taxon>Spermatophyta</taxon>
        <taxon>Magnoliopsida</taxon>
        <taxon>eudicotyledons</taxon>
        <taxon>Gunneridae</taxon>
        <taxon>Pentapetalae</taxon>
        <taxon>rosids</taxon>
        <taxon>fabids</taxon>
        <taxon>Fabales</taxon>
        <taxon>Fabaceae</taxon>
        <taxon>Papilionoideae</taxon>
        <taxon>50 kb inversion clade</taxon>
        <taxon>NPAAA clade</taxon>
        <taxon>indigoferoid/millettioid clade</taxon>
        <taxon>Phaseoleae</taxon>
        <taxon>Vigna</taxon>
    </lineage>
</organism>
<keyword evidence="3 6" id="KW-0713">Self-incompatibility</keyword>
<evidence type="ECO:0000256" key="1">
    <source>
        <dbReference type="ARBA" id="ARBA00004613"/>
    </source>
</evidence>
<dbReference type="GO" id="GO:0060320">
    <property type="term" value="P:rejection of self pollen"/>
    <property type="evidence" value="ECO:0007669"/>
    <property type="project" value="UniProtKB-KW"/>
</dbReference>
<protein>
    <recommendedName>
        <fullName evidence="6">S-protein homolog</fullName>
    </recommendedName>
</protein>
<dbReference type="Pfam" id="PF05938">
    <property type="entry name" value="Self-incomp_S1"/>
    <property type="match status" value="1"/>
</dbReference>
<evidence type="ECO:0000313" key="8">
    <source>
        <dbReference type="Proteomes" id="UP000743370"/>
    </source>
</evidence>
<reference evidence="7 8" key="1">
    <citation type="submission" date="2020-05" db="EMBL/GenBank/DDBJ databases">
        <title>Vigna angularis (adzuki bean) Var. LongXiaoDou No. 4 denovo assembly.</title>
        <authorList>
            <person name="Xiang H."/>
        </authorList>
    </citation>
    <scope>NUCLEOTIDE SEQUENCE [LARGE SCALE GENOMIC DNA]</scope>
    <source>
        <tissue evidence="7">Leaf</tissue>
    </source>
</reference>
<name>A0A8T0KY67_PHAAN</name>
<dbReference type="PANTHER" id="PTHR31232:SF43">
    <property type="entry name" value="S-PROTEIN HOMOLOG 29-RELATED"/>
    <property type="match status" value="1"/>
</dbReference>
<dbReference type="InterPro" id="IPR010264">
    <property type="entry name" value="Self-incomp_S1"/>
</dbReference>
<evidence type="ECO:0000256" key="2">
    <source>
        <dbReference type="ARBA" id="ARBA00005581"/>
    </source>
</evidence>
<dbReference type="AlphaFoldDB" id="A0A8T0KY67"/>
<dbReference type="Proteomes" id="UP000743370">
    <property type="component" value="Unassembled WGS sequence"/>
</dbReference>
<gene>
    <name evidence="7" type="ORF">HKW66_Vig0112430</name>
</gene>
<evidence type="ECO:0000256" key="5">
    <source>
        <dbReference type="ARBA" id="ARBA00022729"/>
    </source>
</evidence>
<comment type="subcellular location">
    <subcellularLocation>
        <location evidence="1 6">Secreted</location>
    </subcellularLocation>
</comment>